<protein>
    <submittedName>
        <fullName evidence="3">Exoprotein</fullName>
    </submittedName>
</protein>
<feature type="transmembrane region" description="Helical" evidence="2">
    <location>
        <begin position="27"/>
        <end position="44"/>
    </location>
</feature>
<evidence type="ECO:0000313" key="4">
    <source>
        <dbReference type="Proteomes" id="UP000468943"/>
    </source>
</evidence>
<sequence length="1094" mass="115660">MASLHDQIAEEDAGSQPRSWPMALRRAGLLLLVLLLGAVIVGWIQREQIARDLIGEQLQSLDLPVTYEVSEISPERQVLENIVVGDPDHPDLTIERIEVALVYGFGIPEIGRLTVVKPRLFGSYKDGQLSFGSLDKVLFDDSTEEAGFPALDIEMVDGRGLIESDFGPVGLKLDGQGRLDGGFAGKIAAIAPRLDLPECKIGRTTLYGDLTLETEKIIWSGPIRSANVECPQYAGRVNKLDAQARVTLANDFSKVESSTNLKASGLNLYGIVASGLSGDVNFAVADSRIMSTFDLGASSIASDQFTANAFALDGSLRSGTDLADLELRGSASGEGMTPGADIDSQLASLESASRDTLAAPLLAKLRKAVADEVRSTDFAADFTVRQSGALLSLVVPQGTLKGANGTNLLNLSQLQYSQRANAAPRLSGNFRVGGSNLPKIVGRMEREGGGKSLFRLKMEEYAAADSRIAIPEMLLTQNREGAINFAGQVTATGSLPGGYTRGLRLPLNGEWSRSAGLSVWRNCTNIGFDGLAFANLELNSRNVTICPARGSAIVRQSGAGLQIAAGIAQLDLAGTLAGTPIAIKSGPVGVAYPGIATARQLEIALGPQADASSFVISDVLAKFGDGGGDGGAGDIAGEFSGADISLAAIPLDLKETTGVWTYAGGIFQIDDAAFRLVDRQTEVRFEPLEANGASLTLDDNVVTADATLRVPGLGREVSDVAILHNLSTGTGFADLRVDGLRFDDQLLLDQLTPLALGVVANVEGVVTGTGRIDWNSESVSSSGAFSSESLDFAAAFGPVKGASGTVEFTDLISLTTVPNQSVRVASINPGIEVNDGVIGFNLREGVLLDVVGGEWPFMGGTLRLRPVNLNFGVSESRSYILEVTGLDSALFVESLEIGNLAATGIFDGELPIIFSENGDGRIEGGVLQSRAPGGNVSYVGELTYEDLSAIANYTFATLRSLDYLSMSMQMDGALTGDIITRVRFDGVKQGEGTKQNFITRQIADLPIRLNVNIRAPFYRLISTMKSIYDPSTVKDPRSLGLLVDDGTRFVPSGIDPKIPITNPQQELPEILKPEGPAIKPDELSIQTSDSEEVP</sequence>
<dbReference type="EMBL" id="WTYS01000001">
    <property type="protein sequence ID" value="MXO56748.1"/>
    <property type="molecule type" value="Genomic_DNA"/>
</dbReference>
<evidence type="ECO:0000256" key="1">
    <source>
        <dbReference type="SAM" id="MobiDB-lite"/>
    </source>
</evidence>
<dbReference type="InterPro" id="IPR021730">
    <property type="entry name" value="YdbH"/>
</dbReference>
<reference evidence="3 4" key="1">
    <citation type="submission" date="2019-12" db="EMBL/GenBank/DDBJ databases">
        <title>Genomic-based taxomic classification of the family Erythrobacteraceae.</title>
        <authorList>
            <person name="Xu L."/>
        </authorList>
    </citation>
    <scope>NUCLEOTIDE SEQUENCE [LARGE SCALE GENOMIC DNA]</scope>
    <source>
        <strain evidence="3 4">JCM 17802</strain>
    </source>
</reference>
<keyword evidence="2" id="KW-1133">Transmembrane helix</keyword>
<gene>
    <name evidence="3" type="ORF">GRI36_07615</name>
</gene>
<dbReference type="RefSeq" id="WP_160597912.1">
    <property type="nucleotide sequence ID" value="NZ_WTYS01000001.1"/>
</dbReference>
<proteinExistence type="predicted"/>
<keyword evidence="2" id="KW-0812">Transmembrane</keyword>
<keyword evidence="2" id="KW-0472">Membrane</keyword>
<name>A0A6I4SMT0_9SPHN</name>
<accession>A0A6I4SMT0</accession>
<feature type="region of interest" description="Disordered" evidence="1">
    <location>
        <begin position="1074"/>
        <end position="1094"/>
    </location>
</feature>
<evidence type="ECO:0000256" key="2">
    <source>
        <dbReference type="SAM" id="Phobius"/>
    </source>
</evidence>
<organism evidence="3 4">
    <name type="scientific">Pontixanthobacter gangjinensis</name>
    <dbReference type="NCBI Taxonomy" id="1028742"/>
    <lineage>
        <taxon>Bacteria</taxon>
        <taxon>Pseudomonadati</taxon>
        <taxon>Pseudomonadota</taxon>
        <taxon>Alphaproteobacteria</taxon>
        <taxon>Sphingomonadales</taxon>
        <taxon>Erythrobacteraceae</taxon>
        <taxon>Pontixanthobacter</taxon>
    </lineage>
</organism>
<comment type="caution">
    <text evidence="3">The sequence shown here is derived from an EMBL/GenBank/DDBJ whole genome shotgun (WGS) entry which is preliminary data.</text>
</comment>
<dbReference type="OrthoDB" id="7597031at2"/>
<dbReference type="Pfam" id="PF11739">
    <property type="entry name" value="YdbH-like"/>
    <property type="match status" value="1"/>
</dbReference>
<dbReference type="Proteomes" id="UP000468943">
    <property type="component" value="Unassembled WGS sequence"/>
</dbReference>
<dbReference type="AlphaFoldDB" id="A0A6I4SMT0"/>
<keyword evidence="4" id="KW-1185">Reference proteome</keyword>
<evidence type="ECO:0000313" key="3">
    <source>
        <dbReference type="EMBL" id="MXO56748.1"/>
    </source>
</evidence>